<reference evidence="1" key="1">
    <citation type="submission" date="2021-10" db="EMBL/GenBank/DDBJ databases">
        <title>Tropical sea cucumber genome reveals ecological adaptation and Cuvierian tubules defense mechanism.</title>
        <authorList>
            <person name="Chen T."/>
        </authorList>
    </citation>
    <scope>NUCLEOTIDE SEQUENCE</scope>
    <source>
        <strain evidence="1">Nanhai2018</strain>
        <tissue evidence="1">Muscle</tissue>
    </source>
</reference>
<comment type="caution">
    <text evidence="1">The sequence shown here is derived from an EMBL/GenBank/DDBJ whole genome shotgun (WGS) entry which is preliminary data.</text>
</comment>
<evidence type="ECO:0000313" key="2">
    <source>
        <dbReference type="Proteomes" id="UP001152320"/>
    </source>
</evidence>
<gene>
    <name evidence="1" type="ORF">HOLleu_00208</name>
</gene>
<accession>A0A9Q1HIK2</accession>
<dbReference type="Proteomes" id="UP001152320">
    <property type="component" value="Chromosome 1"/>
</dbReference>
<evidence type="ECO:0000313" key="1">
    <source>
        <dbReference type="EMBL" id="KAJ8048044.1"/>
    </source>
</evidence>
<sequence length="118" mass="14131">MWGHQGSKTKTLFARYLKVGSLDKFHTWYVDALWKEDECCSFWWRSKFIWGHQQSNTENLLLKQYLKMTYGEKMNPVIFGGGQRSFGVTESQILKTLLTQYLKEKILDRFHTWYIDPP</sequence>
<proteinExistence type="predicted"/>
<dbReference type="EMBL" id="JAIZAY010000001">
    <property type="protein sequence ID" value="KAJ8048044.1"/>
    <property type="molecule type" value="Genomic_DNA"/>
</dbReference>
<organism evidence="1 2">
    <name type="scientific">Holothuria leucospilota</name>
    <name type="common">Black long sea cucumber</name>
    <name type="synonym">Mertensiothuria leucospilota</name>
    <dbReference type="NCBI Taxonomy" id="206669"/>
    <lineage>
        <taxon>Eukaryota</taxon>
        <taxon>Metazoa</taxon>
        <taxon>Echinodermata</taxon>
        <taxon>Eleutherozoa</taxon>
        <taxon>Echinozoa</taxon>
        <taxon>Holothuroidea</taxon>
        <taxon>Aspidochirotacea</taxon>
        <taxon>Aspidochirotida</taxon>
        <taxon>Holothuriidae</taxon>
        <taxon>Holothuria</taxon>
    </lineage>
</organism>
<keyword evidence="2" id="KW-1185">Reference proteome</keyword>
<protein>
    <submittedName>
        <fullName evidence="1">Uncharacterized protein</fullName>
    </submittedName>
</protein>
<name>A0A9Q1HIK2_HOLLE</name>
<dbReference type="AlphaFoldDB" id="A0A9Q1HIK2"/>